<dbReference type="RefSeq" id="WP_092680042.1">
    <property type="nucleotide sequence ID" value="NZ_FNMZ01000001.1"/>
</dbReference>
<feature type="domain" description="DUF4268" evidence="1">
    <location>
        <begin position="183"/>
        <end position="314"/>
    </location>
</feature>
<dbReference type="Proteomes" id="UP000199118">
    <property type="component" value="Unassembled WGS sequence"/>
</dbReference>
<evidence type="ECO:0000259" key="1">
    <source>
        <dbReference type="Pfam" id="PF14088"/>
    </source>
</evidence>
<dbReference type="InterPro" id="IPR011856">
    <property type="entry name" value="tRNA_endonuc-like_dom_sf"/>
</dbReference>
<dbReference type="STRING" id="356660.SAMN05444336_1011072"/>
<dbReference type="EMBL" id="FNMZ01000001">
    <property type="protein sequence ID" value="SDW45934.1"/>
    <property type="molecule type" value="Genomic_DNA"/>
</dbReference>
<dbReference type="Pfam" id="PF14088">
    <property type="entry name" value="DUF4268"/>
    <property type="match status" value="1"/>
</dbReference>
<proteinExistence type="predicted"/>
<name>A0A1H2TRN5_9RHOB</name>
<sequence>MSALGRLEKADLHEAWAHEALDFTPWLAQPENISLLAETLGYGPDGLEVEAVERRVGPFRADILARVSGGDEFVLIENQLERTDHGHLGQLITYAAGLHAATIIWIARAVTDEHRAALDWLNEITAAKFRFFAVEVELWRIGDSPLAPKFNLVSKPNDWSRSVAAAANDTSGERTEHQQRMFDFWTAFAASLPANGLLPRKAPTTSSWTEYPIGRTNFRLGAVVNARAGYIRAEFYIDHATPGVAKRWFAMLSEEREQAESSFGGPLDWQELPSSRACRVCCDKPIADFSDKSAWPAHHAWLADALRRLHATFSGPVRMLPASDLVEEELVQMSSEDS</sequence>
<dbReference type="InterPro" id="IPR025364">
    <property type="entry name" value="DUF4268"/>
</dbReference>
<reference evidence="2 3" key="1">
    <citation type="submission" date="2016-10" db="EMBL/GenBank/DDBJ databases">
        <authorList>
            <person name="de Groot N.N."/>
        </authorList>
    </citation>
    <scope>NUCLEOTIDE SEQUENCE [LARGE SCALE GENOMIC DNA]</scope>
    <source>
        <strain evidence="2 3">DSM 17890</strain>
    </source>
</reference>
<gene>
    <name evidence="2" type="ORF">SAMN05444336_1011072</name>
</gene>
<keyword evidence="3" id="KW-1185">Reference proteome</keyword>
<protein>
    <recommendedName>
        <fullName evidence="1">DUF4268 domain-containing protein</fullName>
    </recommendedName>
</protein>
<dbReference type="Gene3D" id="3.40.1350.10">
    <property type="match status" value="1"/>
</dbReference>
<accession>A0A1H2TRN5</accession>
<evidence type="ECO:0000313" key="2">
    <source>
        <dbReference type="EMBL" id="SDW45934.1"/>
    </source>
</evidence>
<dbReference type="AlphaFoldDB" id="A0A1H2TRN5"/>
<dbReference type="GO" id="GO:0003676">
    <property type="term" value="F:nucleic acid binding"/>
    <property type="evidence" value="ECO:0007669"/>
    <property type="project" value="InterPro"/>
</dbReference>
<organism evidence="2 3">
    <name type="scientific">Albimonas donghaensis</name>
    <dbReference type="NCBI Taxonomy" id="356660"/>
    <lineage>
        <taxon>Bacteria</taxon>
        <taxon>Pseudomonadati</taxon>
        <taxon>Pseudomonadota</taxon>
        <taxon>Alphaproteobacteria</taxon>
        <taxon>Rhodobacterales</taxon>
        <taxon>Paracoccaceae</taxon>
        <taxon>Albimonas</taxon>
    </lineage>
</organism>
<evidence type="ECO:0000313" key="3">
    <source>
        <dbReference type="Proteomes" id="UP000199118"/>
    </source>
</evidence>
<dbReference type="OrthoDB" id="570199at2"/>